<dbReference type="PANTHER" id="PTHR31900:SF34">
    <property type="entry name" value="EMB|CAB62440.1-RELATED"/>
    <property type="match status" value="1"/>
</dbReference>
<protein>
    <submittedName>
        <fullName evidence="1">F-box/LRR-repeat protein</fullName>
    </submittedName>
</protein>
<evidence type="ECO:0000313" key="2">
    <source>
        <dbReference type="Proteomes" id="UP001558713"/>
    </source>
</evidence>
<organism evidence="1 2">
    <name type="scientific">Cardamine amara subsp. amara</name>
    <dbReference type="NCBI Taxonomy" id="228776"/>
    <lineage>
        <taxon>Eukaryota</taxon>
        <taxon>Viridiplantae</taxon>
        <taxon>Streptophyta</taxon>
        <taxon>Embryophyta</taxon>
        <taxon>Tracheophyta</taxon>
        <taxon>Spermatophyta</taxon>
        <taxon>Magnoliopsida</taxon>
        <taxon>eudicotyledons</taxon>
        <taxon>Gunneridae</taxon>
        <taxon>Pentapetalae</taxon>
        <taxon>rosids</taxon>
        <taxon>malvids</taxon>
        <taxon>Brassicales</taxon>
        <taxon>Brassicaceae</taxon>
        <taxon>Cardamineae</taxon>
        <taxon>Cardamine</taxon>
    </lineage>
</organism>
<dbReference type="InterPro" id="IPR013101">
    <property type="entry name" value="LRR_PRU1-like"/>
</dbReference>
<comment type="caution">
    <text evidence="1">The sequence shown here is derived from an EMBL/GenBank/DDBJ whole genome shotgun (WGS) entry which is preliminary data.</text>
</comment>
<dbReference type="SUPFAM" id="SSF52058">
    <property type="entry name" value="L domain-like"/>
    <property type="match status" value="1"/>
</dbReference>
<dbReference type="InterPro" id="IPR050232">
    <property type="entry name" value="FBL13/AtMIF1-like"/>
</dbReference>
<evidence type="ECO:0000313" key="1">
    <source>
        <dbReference type="EMBL" id="KAL1198535.1"/>
    </source>
</evidence>
<keyword evidence="2" id="KW-1185">Reference proteome</keyword>
<proteinExistence type="predicted"/>
<dbReference type="Pfam" id="PF07723">
    <property type="entry name" value="LRR_2"/>
    <property type="match status" value="1"/>
</dbReference>
<dbReference type="AlphaFoldDB" id="A0ABD1AFP0"/>
<dbReference type="Proteomes" id="UP001558713">
    <property type="component" value="Unassembled WGS sequence"/>
</dbReference>
<gene>
    <name evidence="1" type="ORF">V5N11_021613</name>
</gene>
<reference evidence="1 2" key="1">
    <citation type="submission" date="2024-04" db="EMBL/GenBank/DDBJ databases">
        <title>Genome assembly C_amara_ONT_v2.</title>
        <authorList>
            <person name="Yant L."/>
            <person name="Moore C."/>
            <person name="Slenker M."/>
        </authorList>
    </citation>
    <scope>NUCLEOTIDE SEQUENCE [LARGE SCALE GENOMIC DNA]</scope>
    <source>
        <tissue evidence="1">Leaf</tissue>
    </source>
</reference>
<dbReference type="EMBL" id="JBANAX010000663">
    <property type="protein sequence ID" value="KAL1198535.1"/>
    <property type="molecule type" value="Genomic_DNA"/>
</dbReference>
<sequence>MFSFNNTLKTLKLKHSALLDLPSPVCMKSLRTLHLDCVDFKDNQSIRNLIYGFPNLENLVIDRGYPNVVLNFVIVVPFLKTLSIKDYSGLEDGGYVINTPLKYLKIKGLEGFEICLIENAPELVEANIRNVFGIVNEKIM</sequence>
<dbReference type="InterPro" id="IPR032675">
    <property type="entry name" value="LRR_dom_sf"/>
</dbReference>
<accession>A0ABD1AFP0</accession>
<dbReference type="PANTHER" id="PTHR31900">
    <property type="entry name" value="F-BOX/RNI SUPERFAMILY PROTEIN-RELATED"/>
    <property type="match status" value="1"/>
</dbReference>
<dbReference type="Gene3D" id="3.80.10.10">
    <property type="entry name" value="Ribonuclease Inhibitor"/>
    <property type="match status" value="1"/>
</dbReference>
<name>A0ABD1AFP0_CARAN</name>